<keyword evidence="2" id="KW-1185">Reference proteome</keyword>
<comment type="caution">
    <text evidence="1">The sequence shown here is derived from an EMBL/GenBank/DDBJ whole genome shotgun (WGS) entry which is preliminary data.</text>
</comment>
<gene>
    <name evidence="1" type="ORF">SPARVUS_LOCUS10998690</name>
</gene>
<dbReference type="EMBL" id="CATNWA010016122">
    <property type="protein sequence ID" value="CAI9590092.1"/>
    <property type="molecule type" value="Genomic_DNA"/>
</dbReference>
<proteinExistence type="predicted"/>
<evidence type="ECO:0000313" key="1">
    <source>
        <dbReference type="EMBL" id="CAI9590092.1"/>
    </source>
</evidence>
<name>A0ABN9F2T6_9NEOB</name>
<protein>
    <submittedName>
        <fullName evidence="1">Uncharacterized protein</fullName>
    </submittedName>
</protein>
<organism evidence="1 2">
    <name type="scientific">Staurois parvus</name>
    <dbReference type="NCBI Taxonomy" id="386267"/>
    <lineage>
        <taxon>Eukaryota</taxon>
        <taxon>Metazoa</taxon>
        <taxon>Chordata</taxon>
        <taxon>Craniata</taxon>
        <taxon>Vertebrata</taxon>
        <taxon>Euteleostomi</taxon>
        <taxon>Amphibia</taxon>
        <taxon>Batrachia</taxon>
        <taxon>Anura</taxon>
        <taxon>Neobatrachia</taxon>
        <taxon>Ranoidea</taxon>
        <taxon>Ranidae</taxon>
        <taxon>Staurois</taxon>
    </lineage>
</organism>
<reference evidence="1" key="1">
    <citation type="submission" date="2023-05" db="EMBL/GenBank/DDBJ databases">
        <authorList>
            <person name="Stuckert A."/>
        </authorList>
    </citation>
    <scope>NUCLEOTIDE SEQUENCE</scope>
</reference>
<feature type="non-terminal residue" evidence="1">
    <location>
        <position position="1"/>
    </location>
</feature>
<evidence type="ECO:0000313" key="2">
    <source>
        <dbReference type="Proteomes" id="UP001162483"/>
    </source>
</evidence>
<sequence>PIIGIKWDEKCPIIGIIGRNSAPSLVRGFPFGGRLSHLWVQWGNSVPSLVSGGRICPILVSEGEIVPILVSFGGMSPSWVQGGAIRPIIVSVGENMSRQWEELYSLGEWGGGFGIVPTLGGQWEEKCPILGQ</sequence>
<accession>A0ABN9F2T6</accession>
<dbReference type="Proteomes" id="UP001162483">
    <property type="component" value="Unassembled WGS sequence"/>
</dbReference>